<evidence type="ECO:0000313" key="1">
    <source>
        <dbReference type="EMBL" id="HCV83325.1"/>
    </source>
</evidence>
<proteinExistence type="predicted"/>
<accession>A0A3D5J5F3</accession>
<gene>
    <name evidence="1" type="ORF">DGQ38_19995</name>
</gene>
<name>A0A3D5J5F3_9FLAO</name>
<organism evidence="1 2">
    <name type="scientific">Zunongwangia profunda</name>
    <dbReference type="NCBI Taxonomy" id="398743"/>
    <lineage>
        <taxon>Bacteria</taxon>
        <taxon>Pseudomonadati</taxon>
        <taxon>Bacteroidota</taxon>
        <taxon>Flavobacteriia</taxon>
        <taxon>Flavobacteriales</taxon>
        <taxon>Flavobacteriaceae</taxon>
        <taxon>Zunongwangia</taxon>
    </lineage>
</organism>
<dbReference type="EMBL" id="DPMF01000456">
    <property type="protein sequence ID" value="HCV83325.1"/>
    <property type="molecule type" value="Genomic_DNA"/>
</dbReference>
<dbReference type="Proteomes" id="UP000264330">
    <property type="component" value="Unassembled WGS sequence"/>
</dbReference>
<comment type="caution">
    <text evidence="1">The sequence shown here is derived from an EMBL/GenBank/DDBJ whole genome shotgun (WGS) entry which is preliminary data.</text>
</comment>
<protein>
    <submittedName>
        <fullName evidence="1">Uncharacterized protein</fullName>
    </submittedName>
</protein>
<sequence>MPKTFAWIFLLSTLKTEAKIIQFKFQFLEESDNTSSYKTKAKYTFLVHCKSTFFYINIIIVFKSRLELKH</sequence>
<dbReference type="AlphaFoldDB" id="A0A3D5J5F3"/>
<evidence type="ECO:0000313" key="2">
    <source>
        <dbReference type="Proteomes" id="UP000264330"/>
    </source>
</evidence>
<reference evidence="1 2" key="1">
    <citation type="journal article" date="2018" name="Nat. Biotechnol.">
        <title>A standardized bacterial taxonomy based on genome phylogeny substantially revises the tree of life.</title>
        <authorList>
            <person name="Parks D.H."/>
            <person name="Chuvochina M."/>
            <person name="Waite D.W."/>
            <person name="Rinke C."/>
            <person name="Skarshewski A."/>
            <person name="Chaumeil P.A."/>
            <person name="Hugenholtz P."/>
        </authorList>
    </citation>
    <scope>NUCLEOTIDE SEQUENCE [LARGE SCALE GENOMIC DNA]</scope>
    <source>
        <strain evidence="1">UBA9359</strain>
    </source>
</reference>